<evidence type="ECO:0000256" key="1">
    <source>
        <dbReference type="ARBA" id="ARBA00022801"/>
    </source>
</evidence>
<evidence type="ECO:0000313" key="4">
    <source>
        <dbReference type="Proteomes" id="UP000377798"/>
    </source>
</evidence>
<sequence length="330" mass="38440">MKLVHSADLHLGRAFSNLTGQMAEARREELWLALENQVAYCLDRGISYLLLVGDIFEQDYTSYFDLKRFASIVSPVDHVILIKGNHDYKLGNLQGENIHLIDDLEVLDFPKDHLTIYGLSWTGPLEPDLSRLRDLDVQGDGYKVCLLHGDFQARDFQKAEDFFKKMDYLALGHIHKGGQLTDQAYYPGSPEPLDISEEGDHGFLQVDLRPLRVEKIPAAKRRCHRLVLRDEETYPSKWIEKYGLKQEDFYELILEGPEKLDLNGKLIESFFHKNSYQVRVVDQRERQEDAVDFMKREDIFGDLYRSLLDKEDPSYPRARELFIDLTREIL</sequence>
<name>A0A8H2QSR9_9FIRM</name>
<accession>A0A8H2QSR9</accession>
<reference evidence="3 4" key="1">
    <citation type="submission" date="2019-02" db="EMBL/GenBank/DDBJ databases">
        <authorList>
            <consortium name="Pathogen Informatics"/>
        </authorList>
    </citation>
    <scope>NUCLEOTIDE SEQUENCE [LARGE SCALE GENOMIC DNA]</scope>
    <source>
        <strain evidence="3 4">3012STDY7089603</strain>
    </source>
</reference>
<keyword evidence="3" id="KW-0269">Exonuclease</keyword>
<dbReference type="InterPro" id="IPR029052">
    <property type="entry name" value="Metallo-depent_PP-like"/>
</dbReference>
<keyword evidence="4" id="KW-1185">Reference proteome</keyword>
<dbReference type="InterPro" id="IPR041796">
    <property type="entry name" value="Mre11_N"/>
</dbReference>
<dbReference type="InterPro" id="IPR050535">
    <property type="entry name" value="DNA_Repair-Maintenance_Comp"/>
</dbReference>
<dbReference type="CDD" id="cd00840">
    <property type="entry name" value="MPP_Mre11_N"/>
    <property type="match status" value="1"/>
</dbReference>
<keyword evidence="3" id="KW-0540">Nuclease</keyword>
<dbReference type="PANTHER" id="PTHR30337">
    <property type="entry name" value="COMPONENT OF ATP-DEPENDENT DSDNA EXONUCLEASE"/>
    <property type="match status" value="1"/>
</dbReference>
<evidence type="ECO:0000259" key="2">
    <source>
        <dbReference type="Pfam" id="PF00149"/>
    </source>
</evidence>
<dbReference type="Gene3D" id="3.60.21.10">
    <property type="match status" value="1"/>
</dbReference>
<proteinExistence type="predicted"/>
<organism evidence="3 4">
    <name type="scientific">Urinicoccus massiliensis</name>
    <dbReference type="NCBI Taxonomy" id="1723382"/>
    <lineage>
        <taxon>Bacteria</taxon>
        <taxon>Bacillati</taxon>
        <taxon>Bacillota</taxon>
        <taxon>Tissierellia</taxon>
        <taxon>Tissierellales</taxon>
        <taxon>Peptoniphilaceae</taxon>
        <taxon>Urinicoccus</taxon>
    </lineage>
</organism>
<comment type="caution">
    <text evidence="3">The sequence shown here is derived from an EMBL/GenBank/DDBJ whole genome shotgun (WGS) entry which is preliminary data.</text>
</comment>
<protein>
    <submittedName>
        <fullName evidence="3">Exonuclease subunit SbcD</fullName>
    </submittedName>
</protein>
<feature type="domain" description="Calcineurin-like phosphoesterase" evidence="2">
    <location>
        <begin position="1"/>
        <end position="176"/>
    </location>
</feature>
<keyword evidence="1" id="KW-0378">Hydrolase</keyword>
<dbReference type="GO" id="GO:0004527">
    <property type="term" value="F:exonuclease activity"/>
    <property type="evidence" value="ECO:0007669"/>
    <property type="project" value="UniProtKB-KW"/>
</dbReference>
<dbReference type="InterPro" id="IPR004843">
    <property type="entry name" value="Calcineurin-like_PHP"/>
</dbReference>
<dbReference type="Proteomes" id="UP000377798">
    <property type="component" value="Unassembled WGS sequence"/>
</dbReference>
<gene>
    <name evidence="3" type="ORF">NCTC13150_00682</name>
</gene>
<evidence type="ECO:0000313" key="3">
    <source>
        <dbReference type="EMBL" id="VFB16165.1"/>
    </source>
</evidence>
<dbReference type="RefSeq" id="WP_165478599.1">
    <property type="nucleotide sequence ID" value="NZ_CAACYI010000001.1"/>
</dbReference>
<dbReference type="SUPFAM" id="SSF56300">
    <property type="entry name" value="Metallo-dependent phosphatases"/>
    <property type="match status" value="1"/>
</dbReference>
<dbReference type="Pfam" id="PF00149">
    <property type="entry name" value="Metallophos"/>
    <property type="match status" value="1"/>
</dbReference>
<dbReference type="AlphaFoldDB" id="A0A8H2QSR9"/>
<dbReference type="EMBL" id="CAACYI010000001">
    <property type="protein sequence ID" value="VFB16165.1"/>
    <property type="molecule type" value="Genomic_DNA"/>
</dbReference>